<sequence>MNKLLEISKPCKNCTDNSCTASTNLVKLKHSVVQQRLFLLLKTWEHRASCCNERYLRLFAYVITSGKKCIIRKNEDSNENDYYNLIFNGSNELFTALAIFDPYHYSHPEIDERLWNGTLTDGWLFQDEYDSPEYSEEPLEAFKALKRRFI</sequence>
<organism evidence="1 2">
    <name type="scientific">Paenibacillus curdlanolyticus YK9</name>
    <dbReference type="NCBI Taxonomy" id="717606"/>
    <lineage>
        <taxon>Bacteria</taxon>
        <taxon>Bacillati</taxon>
        <taxon>Bacillota</taxon>
        <taxon>Bacilli</taxon>
        <taxon>Bacillales</taxon>
        <taxon>Paenibacillaceae</taxon>
        <taxon>Paenibacillus</taxon>
    </lineage>
</organism>
<gene>
    <name evidence="1" type="ORF">PaecuDRAFT_4846</name>
</gene>
<dbReference type="Proteomes" id="UP000005387">
    <property type="component" value="Unassembled WGS sequence"/>
</dbReference>
<proteinExistence type="predicted"/>
<evidence type="ECO:0000313" key="2">
    <source>
        <dbReference type="Proteomes" id="UP000005387"/>
    </source>
</evidence>
<reference evidence="1 2" key="1">
    <citation type="submission" date="2010-07" db="EMBL/GenBank/DDBJ databases">
        <title>The draft genome of Paenibacillus curdlanolyticus YK9.</title>
        <authorList>
            <consortium name="US DOE Joint Genome Institute (JGI-PGF)"/>
            <person name="Lucas S."/>
            <person name="Copeland A."/>
            <person name="Lapidus A."/>
            <person name="Cheng J.-F."/>
            <person name="Bruce D."/>
            <person name="Goodwin L."/>
            <person name="Pitluck S."/>
            <person name="Land M.L."/>
            <person name="Hauser L."/>
            <person name="Chang Y.-J."/>
            <person name="Jeffries C."/>
            <person name="Anderson I.J."/>
            <person name="Johnson E."/>
            <person name="Loganathan U."/>
            <person name="Mulhopadhyay B."/>
            <person name="Kyrpides N."/>
            <person name="Woyke T.J."/>
        </authorList>
    </citation>
    <scope>NUCLEOTIDE SEQUENCE [LARGE SCALE GENOMIC DNA]</scope>
    <source>
        <strain evidence="1 2">YK9</strain>
    </source>
</reference>
<dbReference type="OrthoDB" id="9801841at2"/>
<evidence type="ECO:0000313" key="1">
    <source>
        <dbReference type="EMBL" id="EFM08350.1"/>
    </source>
</evidence>
<dbReference type="RefSeq" id="WP_006040819.1">
    <property type="nucleotide sequence ID" value="NZ_AEDD01000038.1"/>
</dbReference>
<protein>
    <submittedName>
        <fullName evidence="1">Uncharacterized protein</fullName>
    </submittedName>
</protein>
<dbReference type="EMBL" id="AEDD01000038">
    <property type="protein sequence ID" value="EFM08350.1"/>
    <property type="molecule type" value="Genomic_DNA"/>
</dbReference>
<name>E0IGQ1_9BACL</name>
<dbReference type="AlphaFoldDB" id="E0IGQ1"/>
<keyword evidence="2" id="KW-1185">Reference proteome</keyword>
<accession>E0IGQ1</accession>